<evidence type="ECO:0000259" key="2">
    <source>
        <dbReference type="Pfam" id="PF00134"/>
    </source>
</evidence>
<dbReference type="Proteomes" id="UP000266841">
    <property type="component" value="Unassembled WGS sequence"/>
</dbReference>
<name>K0R3R2_THAOC</name>
<keyword evidence="4" id="KW-1185">Reference proteome</keyword>
<dbReference type="InterPro" id="IPR036915">
    <property type="entry name" value="Cyclin-like_sf"/>
</dbReference>
<reference evidence="3 4" key="1">
    <citation type="journal article" date="2012" name="Genome Biol.">
        <title>Genome and low-iron response of an oceanic diatom adapted to chronic iron limitation.</title>
        <authorList>
            <person name="Lommer M."/>
            <person name="Specht M."/>
            <person name="Roy A.S."/>
            <person name="Kraemer L."/>
            <person name="Andreson R."/>
            <person name="Gutowska M.A."/>
            <person name="Wolf J."/>
            <person name="Bergner S.V."/>
            <person name="Schilhabel M.B."/>
            <person name="Klostermeier U.C."/>
            <person name="Beiko R.G."/>
            <person name="Rosenstiel P."/>
            <person name="Hippler M."/>
            <person name="Laroche J."/>
        </authorList>
    </citation>
    <scope>NUCLEOTIDE SEQUENCE [LARGE SCALE GENOMIC DNA]</scope>
    <source>
        <strain evidence="3 4">CCMP1005</strain>
    </source>
</reference>
<dbReference type="SUPFAM" id="SSF47954">
    <property type="entry name" value="Cyclin-like"/>
    <property type="match status" value="1"/>
</dbReference>
<dbReference type="OrthoDB" id="5590282at2759"/>
<evidence type="ECO:0000313" key="3">
    <source>
        <dbReference type="EMBL" id="EJK47578.1"/>
    </source>
</evidence>
<feature type="non-terminal residue" evidence="3">
    <location>
        <position position="1"/>
    </location>
</feature>
<dbReference type="EMBL" id="AGNL01046825">
    <property type="protein sequence ID" value="EJK47578.1"/>
    <property type="molecule type" value="Genomic_DNA"/>
</dbReference>
<organism evidence="3 4">
    <name type="scientific">Thalassiosira oceanica</name>
    <name type="common">Marine diatom</name>
    <dbReference type="NCBI Taxonomy" id="159749"/>
    <lineage>
        <taxon>Eukaryota</taxon>
        <taxon>Sar</taxon>
        <taxon>Stramenopiles</taxon>
        <taxon>Ochrophyta</taxon>
        <taxon>Bacillariophyta</taxon>
        <taxon>Coscinodiscophyceae</taxon>
        <taxon>Thalassiosirophycidae</taxon>
        <taxon>Thalassiosirales</taxon>
        <taxon>Thalassiosiraceae</taxon>
        <taxon>Thalassiosira</taxon>
    </lineage>
</organism>
<feature type="domain" description="Cyclin N-terminal" evidence="2">
    <location>
        <begin position="87"/>
        <end position="217"/>
    </location>
</feature>
<dbReference type="PANTHER" id="PTHR10177">
    <property type="entry name" value="CYCLINS"/>
    <property type="match status" value="1"/>
</dbReference>
<dbReference type="FunFam" id="1.10.472.10:FF:000093">
    <property type="entry name" value="Predicted protein"/>
    <property type="match status" value="1"/>
</dbReference>
<dbReference type="InterPro" id="IPR039361">
    <property type="entry name" value="Cyclin"/>
</dbReference>
<evidence type="ECO:0000256" key="1">
    <source>
        <dbReference type="SAM" id="MobiDB-lite"/>
    </source>
</evidence>
<dbReference type="Pfam" id="PF00134">
    <property type="entry name" value="Cyclin_N"/>
    <property type="match status" value="1"/>
</dbReference>
<dbReference type="AlphaFoldDB" id="K0R3R2"/>
<dbReference type="OMA" id="EFICETI"/>
<comment type="caution">
    <text evidence="3">The sequence shown here is derived from an EMBL/GenBank/DDBJ whole genome shotgun (WGS) entry which is preliminary data.</text>
</comment>
<evidence type="ECO:0000313" key="4">
    <source>
        <dbReference type="Proteomes" id="UP000266841"/>
    </source>
</evidence>
<gene>
    <name evidence="3" type="ORF">THAOC_33691</name>
</gene>
<sequence>SLRCELAKTLLRPTATAARNSDAEAELLFKHSQLHPLRPTITYIDSLTLITKRSFGMTSMTLPQHLRVEDANTSSNPYLLDQLSHCVQQESSYRADDYLGRWKDVAAVSKEERSAMCSWGFDIVEACSIDKEVAVIGISYLDRFMSVPCPRTRACLLSRREFQLAFIACFIIALKGRGGLSVAPEFICETICQGLYSQREIVAIEQDVLCALQWRLSGASPHEFIEGLCELLPAECSSSAKRTIVKVAKSNSEKLMGNYRLALQRPSRIAYAALVSAAEKISPRAFDPLDQMEWIEEIELILRLENARNTYANSFAPGHTKPQRNPAQLSLDTNDRGLDDSGYFDLDISSRSVAR</sequence>
<accession>K0R3R2</accession>
<protein>
    <recommendedName>
        <fullName evidence="2">Cyclin N-terminal domain-containing protein</fullName>
    </recommendedName>
</protein>
<proteinExistence type="predicted"/>
<feature type="compositionally biased region" description="Polar residues" evidence="1">
    <location>
        <begin position="323"/>
        <end position="332"/>
    </location>
</feature>
<dbReference type="eggNOG" id="KOG0653">
    <property type="taxonomic scope" value="Eukaryota"/>
</dbReference>
<dbReference type="Gene3D" id="1.10.472.10">
    <property type="entry name" value="Cyclin-like"/>
    <property type="match status" value="2"/>
</dbReference>
<dbReference type="InterPro" id="IPR006671">
    <property type="entry name" value="Cyclin_N"/>
</dbReference>
<feature type="region of interest" description="Disordered" evidence="1">
    <location>
        <begin position="313"/>
        <end position="332"/>
    </location>
</feature>